<dbReference type="FunFam" id="3.40.630.10:FF:000008">
    <property type="entry name" value="Endoplasmic reticulum metallopeptidase 1"/>
    <property type="match status" value="1"/>
</dbReference>
<evidence type="ECO:0000313" key="18">
    <source>
        <dbReference type="EMBL" id="KAF9520005.1"/>
    </source>
</evidence>
<evidence type="ECO:0000256" key="14">
    <source>
        <dbReference type="RuleBase" id="RU361240"/>
    </source>
</evidence>
<evidence type="ECO:0000313" key="19">
    <source>
        <dbReference type="Proteomes" id="UP000886523"/>
    </source>
</evidence>
<comment type="subcellular location">
    <subcellularLocation>
        <location evidence="2">Endoplasmic reticulum membrane</location>
        <topology evidence="2">Multi-pass membrane protein</topology>
    </subcellularLocation>
</comment>
<dbReference type="GO" id="GO:0046872">
    <property type="term" value="F:metal ion binding"/>
    <property type="evidence" value="ECO:0007669"/>
    <property type="project" value="UniProtKB-KW"/>
</dbReference>
<dbReference type="Pfam" id="PF22249">
    <property type="entry name" value="ERMP1-TM"/>
    <property type="match status" value="1"/>
</dbReference>
<keyword evidence="12 15" id="KW-0472">Membrane</keyword>
<evidence type="ECO:0000256" key="7">
    <source>
        <dbReference type="ARBA" id="ARBA00022801"/>
    </source>
</evidence>
<dbReference type="SUPFAM" id="SSF53187">
    <property type="entry name" value="Zn-dependent exopeptidases"/>
    <property type="match status" value="1"/>
</dbReference>
<evidence type="ECO:0000259" key="17">
    <source>
        <dbReference type="Pfam" id="PF22249"/>
    </source>
</evidence>
<dbReference type="OrthoDB" id="76293at2759"/>
<evidence type="ECO:0000256" key="4">
    <source>
        <dbReference type="ARBA" id="ARBA00022670"/>
    </source>
</evidence>
<gene>
    <name evidence="18" type="ORF">BS47DRAFT_1481625</name>
</gene>
<accession>A0A9P6BAM9</accession>
<proteinExistence type="inferred from homology"/>
<dbReference type="InterPro" id="IPR053974">
    <property type="entry name" value="ERMP1_1-A_TM"/>
</dbReference>
<evidence type="ECO:0000256" key="2">
    <source>
        <dbReference type="ARBA" id="ARBA00004477"/>
    </source>
</evidence>
<keyword evidence="8" id="KW-0256">Endoplasmic reticulum</keyword>
<feature type="transmembrane region" description="Helical" evidence="15">
    <location>
        <begin position="477"/>
        <end position="494"/>
    </location>
</feature>
<keyword evidence="19" id="KW-1185">Reference proteome</keyword>
<evidence type="ECO:0000256" key="13">
    <source>
        <dbReference type="ARBA" id="ARBA00023180"/>
    </source>
</evidence>
<reference evidence="18" key="1">
    <citation type="journal article" date="2020" name="Nat. Commun.">
        <title>Large-scale genome sequencing of mycorrhizal fungi provides insights into the early evolution of symbiotic traits.</title>
        <authorList>
            <person name="Miyauchi S."/>
            <person name="Kiss E."/>
            <person name="Kuo A."/>
            <person name="Drula E."/>
            <person name="Kohler A."/>
            <person name="Sanchez-Garcia M."/>
            <person name="Morin E."/>
            <person name="Andreopoulos B."/>
            <person name="Barry K.W."/>
            <person name="Bonito G."/>
            <person name="Buee M."/>
            <person name="Carver A."/>
            <person name="Chen C."/>
            <person name="Cichocki N."/>
            <person name="Clum A."/>
            <person name="Culley D."/>
            <person name="Crous P.W."/>
            <person name="Fauchery L."/>
            <person name="Girlanda M."/>
            <person name="Hayes R.D."/>
            <person name="Keri Z."/>
            <person name="LaButti K."/>
            <person name="Lipzen A."/>
            <person name="Lombard V."/>
            <person name="Magnuson J."/>
            <person name="Maillard F."/>
            <person name="Murat C."/>
            <person name="Nolan M."/>
            <person name="Ohm R.A."/>
            <person name="Pangilinan J."/>
            <person name="Pereira M.F."/>
            <person name="Perotto S."/>
            <person name="Peter M."/>
            <person name="Pfister S."/>
            <person name="Riley R."/>
            <person name="Sitrit Y."/>
            <person name="Stielow J.B."/>
            <person name="Szollosi G."/>
            <person name="Zifcakova L."/>
            <person name="Stursova M."/>
            <person name="Spatafora J.W."/>
            <person name="Tedersoo L."/>
            <person name="Vaario L.M."/>
            <person name="Yamada A."/>
            <person name="Yan M."/>
            <person name="Wang P."/>
            <person name="Xu J."/>
            <person name="Bruns T."/>
            <person name="Baldrian P."/>
            <person name="Vilgalys R."/>
            <person name="Dunand C."/>
            <person name="Henrissat B."/>
            <person name="Grigoriev I.V."/>
            <person name="Hibbett D."/>
            <person name="Nagy L.G."/>
            <person name="Martin F.M."/>
        </authorList>
    </citation>
    <scope>NUCLEOTIDE SEQUENCE</scope>
    <source>
        <strain evidence="18">UP504</strain>
    </source>
</reference>
<feature type="transmembrane region" description="Helical" evidence="15">
    <location>
        <begin position="531"/>
        <end position="551"/>
    </location>
</feature>
<feature type="transmembrane region" description="Helical" evidence="15">
    <location>
        <begin position="598"/>
        <end position="622"/>
    </location>
</feature>
<dbReference type="Pfam" id="PF04389">
    <property type="entry name" value="Peptidase_M28"/>
    <property type="match status" value="1"/>
</dbReference>
<feature type="transmembrane region" description="Helical" evidence="15">
    <location>
        <begin position="571"/>
        <end position="591"/>
    </location>
</feature>
<dbReference type="GO" id="GO:0006508">
    <property type="term" value="P:proteolysis"/>
    <property type="evidence" value="ECO:0007669"/>
    <property type="project" value="UniProtKB-KW"/>
</dbReference>
<comment type="similarity">
    <text evidence="3 14">Belongs to the peptidase M28 family.</text>
</comment>
<feature type="transmembrane region" description="Helical" evidence="15">
    <location>
        <begin position="500"/>
        <end position="519"/>
    </location>
</feature>
<evidence type="ECO:0000256" key="3">
    <source>
        <dbReference type="ARBA" id="ARBA00010918"/>
    </source>
</evidence>
<dbReference type="Proteomes" id="UP000886523">
    <property type="component" value="Unassembled WGS sequence"/>
</dbReference>
<comment type="cofactor">
    <cofactor evidence="1">
        <name>Zn(2+)</name>
        <dbReference type="ChEBI" id="CHEBI:29105"/>
    </cofactor>
</comment>
<feature type="domain" description="Peptidase M28" evidence="16">
    <location>
        <begin position="139"/>
        <end position="332"/>
    </location>
</feature>
<dbReference type="PANTHER" id="PTHR12147">
    <property type="entry name" value="METALLOPEPTIDASE M28 FAMILY MEMBER"/>
    <property type="match status" value="1"/>
</dbReference>
<comment type="caution">
    <text evidence="18">The sequence shown here is derived from an EMBL/GenBank/DDBJ whole genome shotgun (WGS) entry which is preliminary data.</text>
</comment>
<keyword evidence="10 15" id="KW-1133">Transmembrane helix</keyword>
<organism evidence="18 19">
    <name type="scientific">Hydnum rufescens UP504</name>
    <dbReference type="NCBI Taxonomy" id="1448309"/>
    <lineage>
        <taxon>Eukaryota</taxon>
        <taxon>Fungi</taxon>
        <taxon>Dikarya</taxon>
        <taxon>Basidiomycota</taxon>
        <taxon>Agaricomycotina</taxon>
        <taxon>Agaricomycetes</taxon>
        <taxon>Cantharellales</taxon>
        <taxon>Hydnaceae</taxon>
        <taxon>Hydnum</taxon>
    </lineage>
</organism>
<keyword evidence="7 14" id="KW-0378">Hydrolase</keyword>
<evidence type="ECO:0000256" key="15">
    <source>
        <dbReference type="SAM" id="Phobius"/>
    </source>
</evidence>
<evidence type="ECO:0000256" key="1">
    <source>
        <dbReference type="ARBA" id="ARBA00001947"/>
    </source>
</evidence>
<keyword evidence="6 14" id="KW-0479">Metal-binding</keyword>
<evidence type="ECO:0000256" key="9">
    <source>
        <dbReference type="ARBA" id="ARBA00022833"/>
    </source>
</evidence>
<dbReference type="InterPro" id="IPR045175">
    <property type="entry name" value="M28_fam"/>
</dbReference>
<keyword evidence="11" id="KW-0482">Metalloprotease</keyword>
<protein>
    <recommendedName>
        <fullName evidence="14">Peptide hydrolase</fullName>
        <ecNumber evidence="14">3.4.-.-</ecNumber>
    </recommendedName>
</protein>
<dbReference type="InterPro" id="IPR007484">
    <property type="entry name" value="Peptidase_M28"/>
</dbReference>
<dbReference type="Gene3D" id="3.40.630.10">
    <property type="entry name" value="Zn peptidases"/>
    <property type="match status" value="1"/>
</dbReference>
<dbReference type="GO" id="GO:0005789">
    <property type="term" value="C:endoplasmic reticulum membrane"/>
    <property type="evidence" value="ECO:0007669"/>
    <property type="project" value="UniProtKB-SubCell"/>
</dbReference>
<evidence type="ECO:0000256" key="6">
    <source>
        <dbReference type="ARBA" id="ARBA00022723"/>
    </source>
</evidence>
<dbReference type="PANTHER" id="PTHR12147:SF22">
    <property type="entry name" value="ENDOPLASMIC RETICULUM METALLOPEPTIDASE 1"/>
    <property type="match status" value="1"/>
</dbReference>
<evidence type="ECO:0000256" key="12">
    <source>
        <dbReference type="ARBA" id="ARBA00023136"/>
    </source>
</evidence>
<evidence type="ECO:0000256" key="5">
    <source>
        <dbReference type="ARBA" id="ARBA00022692"/>
    </source>
</evidence>
<feature type="transmembrane region" description="Helical" evidence="15">
    <location>
        <begin position="375"/>
        <end position="391"/>
    </location>
</feature>
<dbReference type="EMBL" id="MU128914">
    <property type="protein sequence ID" value="KAF9520005.1"/>
    <property type="molecule type" value="Genomic_DNA"/>
</dbReference>
<name>A0A9P6BAM9_9AGAM</name>
<keyword evidence="4 14" id="KW-0645">Protease</keyword>
<evidence type="ECO:0000256" key="8">
    <source>
        <dbReference type="ARBA" id="ARBA00022824"/>
    </source>
</evidence>
<evidence type="ECO:0000256" key="10">
    <source>
        <dbReference type="ARBA" id="ARBA00022989"/>
    </source>
</evidence>
<feature type="transmembrane region" description="Helical" evidence="15">
    <location>
        <begin position="444"/>
        <end position="465"/>
    </location>
</feature>
<keyword evidence="5 15" id="KW-0812">Transmembrane</keyword>
<evidence type="ECO:0000256" key="11">
    <source>
        <dbReference type="ARBA" id="ARBA00023049"/>
    </source>
</evidence>
<keyword evidence="9 14" id="KW-0862">Zinc</keyword>
<dbReference type="AlphaFoldDB" id="A0A9P6BAM9"/>
<sequence>MHIPRLSHFEIALSSSRASRRSVGLPLAIIHRFPLNHEFTRRVNNQTGRPQISERTILEDAAYLSESIGYRTVGTREHAEGDQWMLSQATRLKEACDSIAGSDPTRHLECEVFRQEGSGAHRFDMMDRRVYKNYVNLSNIIFRISNGTSAGKEHALLVNSHLDSTLPSPGAADDALPAALMLDCIRVLINTPDWTPHYALVFLWNNAEESLQDGSHLFSTQGDLGSTVRAVINLEAAGTSGPELLFQATSEEMIEAYSHVPRPFGSVVANDVFRSGIILSDTDFRQFQEYRNLTGLDMAVVGDSYLYHTRRDLVENIEKGVAQHMGENVLALLEYLSSADSPIPRLDIYSSPRVAYLSLGGQYFLTWSFKTAQRLYNSILVVSALIFFGLVPSRIGLRTYSVVAFGVFGGLVGAIVGANVVALIMTRVLDAGLSWFAVKWSPLVLYSVPALVGVLIIQYISACLLSPHDAHLEYGTFIVLHLLFATSGVVLQYLGIASGVAGFCWAMSSFSALLVQFALSTTKSTEDITLPAYFIAQLIPSTLGMEMASTLMDIFVPLTGRMGNEAPAEHIIATMVAVMTFLVVPFSIPFVHRFSRKALLVSILVLMAVSAGLIAVFSSSWLQTFDHLHPRRIFLLHQEDITTGEYSLHVGLVDSAPAVVMDDWNKDWDILYPFSQFLEPYKIPLPPPSGDYVSPWTSSSAFRVTAVKDVFDAIAGTRELSLVIDHPGIIWSVIAFDAHVLSWQLDKNPLPYFARHHIKEASFYGVDQWTLDLVINATPTGERPILKVDFQGIQEKGMWPAKKAERQGPAMDLFEQLDAWLDERPGVAFDALLLGCVSGVAIM</sequence>
<feature type="transmembrane region" description="Helical" evidence="15">
    <location>
        <begin position="403"/>
        <end position="424"/>
    </location>
</feature>
<dbReference type="GO" id="GO:0008235">
    <property type="term" value="F:metalloexopeptidase activity"/>
    <property type="evidence" value="ECO:0007669"/>
    <property type="project" value="InterPro"/>
</dbReference>
<dbReference type="EC" id="3.4.-.-" evidence="14"/>
<evidence type="ECO:0000259" key="16">
    <source>
        <dbReference type="Pfam" id="PF04389"/>
    </source>
</evidence>
<keyword evidence="13" id="KW-0325">Glycoprotein</keyword>
<feature type="domain" description="Endoplasmic reticulum metallopeptidase 1/1-A TM" evidence="17">
    <location>
        <begin position="412"/>
        <end position="610"/>
    </location>
</feature>